<evidence type="ECO:0000256" key="7">
    <source>
        <dbReference type="ARBA" id="ARBA00023160"/>
    </source>
</evidence>
<evidence type="ECO:0000313" key="10">
    <source>
        <dbReference type="Proteomes" id="UP001615550"/>
    </source>
</evidence>
<evidence type="ECO:0000256" key="6">
    <source>
        <dbReference type="ARBA" id="ARBA00023098"/>
    </source>
</evidence>
<dbReference type="Pfam" id="PF13561">
    <property type="entry name" value="adh_short_C2"/>
    <property type="match status" value="1"/>
</dbReference>
<keyword evidence="3 8" id="KW-0444">Lipid biosynthesis</keyword>
<keyword evidence="5 8" id="KW-0560">Oxidoreductase</keyword>
<dbReference type="InterPro" id="IPR036291">
    <property type="entry name" value="NAD(P)-bd_dom_sf"/>
</dbReference>
<keyword evidence="8" id="KW-0520">NAD</keyword>
<accession>A0ABW8D647</accession>
<dbReference type="PRINTS" id="PR00081">
    <property type="entry name" value="GDHRDH"/>
</dbReference>
<evidence type="ECO:0000256" key="4">
    <source>
        <dbReference type="ARBA" id="ARBA00022832"/>
    </source>
</evidence>
<dbReference type="RefSeq" id="WP_400186084.1">
    <property type="nucleotide sequence ID" value="NZ_JBGORX010000001.1"/>
</dbReference>
<keyword evidence="7 8" id="KW-0275">Fatty acid biosynthesis</keyword>
<comment type="pathway">
    <text evidence="1">Lipid metabolism; fatty acid biosynthesis.</text>
</comment>
<dbReference type="Gene3D" id="3.40.50.720">
    <property type="entry name" value="NAD(P)-binding Rossmann-like Domain"/>
    <property type="match status" value="1"/>
</dbReference>
<evidence type="ECO:0000256" key="5">
    <source>
        <dbReference type="ARBA" id="ARBA00023002"/>
    </source>
</evidence>
<dbReference type="EC" id="1.3.1.9" evidence="8"/>
<organism evidence="9 10">
    <name type="scientific">Legionella lytica</name>
    <dbReference type="NCBI Taxonomy" id="96232"/>
    <lineage>
        <taxon>Bacteria</taxon>
        <taxon>Pseudomonadati</taxon>
        <taxon>Pseudomonadota</taxon>
        <taxon>Gammaproteobacteria</taxon>
        <taxon>Legionellales</taxon>
        <taxon>Legionellaceae</taxon>
        <taxon>Legionella</taxon>
    </lineage>
</organism>
<dbReference type="SUPFAM" id="SSF51735">
    <property type="entry name" value="NAD(P)-binding Rossmann-fold domains"/>
    <property type="match status" value="1"/>
</dbReference>
<keyword evidence="4" id="KW-0276">Fatty acid metabolism</keyword>
<dbReference type="NCBIfam" id="NF005717">
    <property type="entry name" value="PRK07533.1"/>
    <property type="match status" value="1"/>
</dbReference>
<proteinExistence type="inferred from homology"/>
<dbReference type="EMBL" id="JBGORX010000001">
    <property type="protein sequence ID" value="MFJ1267436.1"/>
    <property type="molecule type" value="Genomic_DNA"/>
</dbReference>
<dbReference type="CDD" id="cd05372">
    <property type="entry name" value="ENR_SDR"/>
    <property type="match status" value="1"/>
</dbReference>
<dbReference type="Gene3D" id="1.10.8.400">
    <property type="entry name" value="Enoyl acyl carrier protein reductase"/>
    <property type="match status" value="1"/>
</dbReference>
<dbReference type="InterPro" id="IPR002347">
    <property type="entry name" value="SDR_fam"/>
</dbReference>
<reference evidence="9 10" key="1">
    <citation type="submission" date="2024-08" db="EMBL/GenBank/DDBJ databases">
        <title>Draft Genome Sequence of Legionella lytica strain DSB2004, Isolated From a Fire Sprinkler System.</title>
        <authorList>
            <person name="Everhart A.D."/>
            <person name="Kidane D.T."/>
            <person name="Farone A.L."/>
            <person name="Farone M.B."/>
        </authorList>
    </citation>
    <scope>NUCLEOTIDE SEQUENCE [LARGE SCALE GENOMIC DNA]</scope>
    <source>
        <strain evidence="9 10">DSB2004</strain>
    </source>
</reference>
<dbReference type="InterPro" id="IPR014358">
    <property type="entry name" value="Enoyl-ACP_Rdtase_NADH"/>
</dbReference>
<dbReference type="Proteomes" id="UP001615550">
    <property type="component" value="Unassembled WGS sequence"/>
</dbReference>
<keyword evidence="10" id="KW-1185">Reference proteome</keyword>
<name>A0ABW8D647_9GAMM</name>
<gene>
    <name evidence="9" type="primary">fabI</name>
    <name evidence="9" type="ORF">ACD661_02565</name>
</gene>
<evidence type="ECO:0000256" key="3">
    <source>
        <dbReference type="ARBA" id="ARBA00022516"/>
    </source>
</evidence>
<evidence type="ECO:0000256" key="1">
    <source>
        <dbReference type="ARBA" id="ARBA00005194"/>
    </source>
</evidence>
<dbReference type="PANTHER" id="PTHR43159">
    <property type="entry name" value="ENOYL-[ACYL-CARRIER-PROTEIN] REDUCTASE"/>
    <property type="match status" value="1"/>
</dbReference>
<evidence type="ECO:0000256" key="2">
    <source>
        <dbReference type="ARBA" id="ARBA00009233"/>
    </source>
</evidence>
<evidence type="ECO:0000313" key="9">
    <source>
        <dbReference type="EMBL" id="MFJ1267436.1"/>
    </source>
</evidence>
<sequence>MDKSLLSGKKALVIGIANDSSIAYGCARMLKTAGVELAITYLNEKAKPFVDPIAQELEPFIYRHCNVTHDQDLTDLFAEISKTWGQIDIIVHSIAFAPTEDLHGPLFASSKEGFLLAMDISCHSFIRIANLAKPLMKNGGSLFAMSFYGAEKVVSNYNLMGPVKAALEASVRYMAAELGPEHIRVIAISPGPLKTRAASGLDKFDELIRDAAHKSPLGSLANINDIGAMVTFLASDYAKSITGDTIYIDSGYHIMA</sequence>
<dbReference type="PIRSF" id="PIRSF000094">
    <property type="entry name" value="Enoyl-ACP_rdct"/>
    <property type="match status" value="1"/>
</dbReference>
<comment type="similarity">
    <text evidence="2 8">Belongs to the short-chain dehydrogenases/reductases (SDR) family. FabI subfamily.</text>
</comment>
<keyword evidence="6" id="KW-0443">Lipid metabolism</keyword>
<evidence type="ECO:0000256" key="8">
    <source>
        <dbReference type="PIRNR" id="PIRNR000094"/>
    </source>
</evidence>
<protein>
    <recommendedName>
        <fullName evidence="8">Enoyl-[acyl-carrier-protein] reductase [NADH]</fullName>
        <ecNumber evidence="8">1.3.1.9</ecNumber>
    </recommendedName>
</protein>
<dbReference type="PANTHER" id="PTHR43159:SF2">
    <property type="entry name" value="ENOYL-[ACYL-CARRIER-PROTEIN] REDUCTASE [NADH], CHLOROPLASTIC"/>
    <property type="match status" value="1"/>
</dbReference>
<comment type="caution">
    <text evidence="9">The sequence shown here is derived from an EMBL/GenBank/DDBJ whole genome shotgun (WGS) entry which is preliminary data.</text>
</comment>
<comment type="catalytic activity">
    <reaction evidence="8">
        <text>a 2,3-saturated acyl-[ACP] + NAD(+) = a (2E)-enoyl-[ACP] + NADH + H(+)</text>
        <dbReference type="Rhea" id="RHEA:10240"/>
        <dbReference type="Rhea" id="RHEA-COMP:9925"/>
        <dbReference type="Rhea" id="RHEA-COMP:9926"/>
        <dbReference type="ChEBI" id="CHEBI:15378"/>
        <dbReference type="ChEBI" id="CHEBI:57540"/>
        <dbReference type="ChEBI" id="CHEBI:57945"/>
        <dbReference type="ChEBI" id="CHEBI:78784"/>
        <dbReference type="ChEBI" id="CHEBI:78785"/>
        <dbReference type="EC" id="1.3.1.9"/>
    </reaction>
</comment>